<evidence type="ECO:0000313" key="13">
    <source>
        <dbReference type="RefSeq" id="XP_025412013.1"/>
    </source>
</evidence>
<accession>A0A8B8FN62</accession>
<evidence type="ECO:0000256" key="7">
    <source>
        <dbReference type="ARBA" id="ARBA00044229"/>
    </source>
</evidence>
<keyword evidence="5" id="KW-0648">Protein biosynthesis</keyword>
<dbReference type="GeneID" id="112684617"/>
<comment type="subcellular location">
    <subcellularLocation>
        <location evidence="1">Cytoplasm</location>
        <location evidence="1">Cytosol</location>
    </subcellularLocation>
</comment>
<organism evidence="12 13">
    <name type="scientific">Sipha flava</name>
    <name type="common">yellow sugarcane aphid</name>
    <dbReference type="NCBI Taxonomy" id="143950"/>
    <lineage>
        <taxon>Eukaryota</taxon>
        <taxon>Metazoa</taxon>
        <taxon>Ecdysozoa</taxon>
        <taxon>Arthropoda</taxon>
        <taxon>Hexapoda</taxon>
        <taxon>Insecta</taxon>
        <taxon>Pterygota</taxon>
        <taxon>Neoptera</taxon>
        <taxon>Paraneoptera</taxon>
        <taxon>Hemiptera</taxon>
        <taxon>Sternorrhyncha</taxon>
        <taxon>Aphidomorpha</taxon>
        <taxon>Aphidoidea</taxon>
        <taxon>Aphididae</taxon>
        <taxon>Sipha</taxon>
    </lineage>
</organism>
<sequence>MQNWLEFQAVVMAAGKGSRIPEMTATKPKCLLPVGNKPMIYYPLKMLENAGFSETKIIVTDNYASDIQEEVDRFGFEMNLNFIPIPSDEDWGTADSLRHIADYILTDVIVLSCDLITDVDLHNVLNVYRNNNASLVSLYFSPPQDDQYIFTVPGPKSKNKLEKDIIGYDSKTSRLLLMASASDYEETMLLSSSLLYKCSNITLCSQLLDSHMYVMKRWLVNYLVKDKNISTLKGELLPFVVKKQLSKHCKNVESSEKFVEENEKPDIFNIPKESDIENKIRSLSSFGSMINSEEVIKCFAFVVNSNIGVRANTLYDYCRINKIINKLNIHLGDEKDKISPEAKILSNQFDRETCFVGSNTTIMEKTSIKNSTIGSRCTVNSKTRVTDCILMNGVIIEERCVLQNCIVCHDAIISAGCDLKDCLISGNFKVPPGEKHYNEVLTAVDRLMEI</sequence>
<dbReference type="GO" id="GO:0002183">
    <property type="term" value="P:cytoplasmic translational initiation"/>
    <property type="evidence" value="ECO:0007669"/>
    <property type="project" value="TreeGrafter"/>
</dbReference>
<dbReference type="PANTHER" id="PTHR45989">
    <property type="entry name" value="TRANSLATION INITIATION FACTOR EIF-2B SUBUNIT GAMMA"/>
    <property type="match status" value="1"/>
</dbReference>
<dbReference type="AlphaFoldDB" id="A0A8B8FN62"/>
<evidence type="ECO:0000259" key="11">
    <source>
        <dbReference type="Pfam" id="PF25084"/>
    </source>
</evidence>
<evidence type="ECO:0000256" key="1">
    <source>
        <dbReference type="ARBA" id="ARBA00004514"/>
    </source>
</evidence>
<evidence type="ECO:0000313" key="12">
    <source>
        <dbReference type="Proteomes" id="UP000694846"/>
    </source>
</evidence>
<dbReference type="GO" id="GO:0005829">
    <property type="term" value="C:cytosol"/>
    <property type="evidence" value="ECO:0007669"/>
    <property type="project" value="UniProtKB-SubCell"/>
</dbReference>
<proteinExistence type="inferred from homology"/>
<dbReference type="GO" id="GO:0005851">
    <property type="term" value="C:eukaryotic translation initiation factor 2B complex"/>
    <property type="evidence" value="ECO:0007669"/>
    <property type="project" value="TreeGrafter"/>
</dbReference>
<evidence type="ECO:0000259" key="10">
    <source>
        <dbReference type="Pfam" id="PF00483"/>
    </source>
</evidence>
<dbReference type="Gene3D" id="3.90.550.10">
    <property type="entry name" value="Spore Coat Polysaccharide Biosynthesis Protein SpsA, Chain A"/>
    <property type="match status" value="1"/>
</dbReference>
<comment type="subunit">
    <text evidence="9">Component of the translation initiation factor 2B (eIF2B) complex which is a heterodecamer of two sets of five different subunits: alpha, beta, gamma, delta and epsilon. Subunits alpha, beta and delta comprise a regulatory subcomplex and subunits epsilon and gamma comprise a catalytic subcomplex. Within the complex, the hexameric regulatory complex resides at the center, with the two heterodimeric catalytic subcomplexes bound on opposite sides.</text>
</comment>
<name>A0A8B8FN62_9HEMI</name>
<evidence type="ECO:0000256" key="5">
    <source>
        <dbReference type="ARBA" id="ARBA00022917"/>
    </source>
</evidence>
<keyword evidence="4 13" id="KW-0396">Initiation factor</keyword>
<dbReference type="InterPro" id="IPR051960">
    <property type="entry name" value="eIF2B_gamma"/>
</dbReference>
<dbReference type="OrthoDB" id="10250549at2759"/>
<dbReference type="Gene3D" id="2.160.10.10">
    <property type="entry name" value="Hexapeptide repeat proteins"/>
    <property type="match status" value="1"/>
</dbReference>
<dbReference type="CTD" id="36722"/>
<dbReference type="Pfam" id="PF00483">
    <property type="entry name" value="NTP_transferase"/>
    <property type="match status" value="1"/>
</dbReference>
<gene>
    <name evidence="13" type="primary">LOC112684617</name>
</gene>
<evidence type="ECO:0000256" key="9">
    <source>
        <dbReference type="ARBA" id="ARBA00046432"/>
    </source>
</evidence>
<keyword evidence="12" id="KW-1185">Reference proteome</keyword>
<protein>
    <recommendedName>
        <fullName evidence="6">Translation initiation factor eIF2B subunit gamma</fullName>
    </recommendedName>
    <alternativeName>
        <fullName evidence="7">eIF2B GDP-GTP exchange factor subunit gamma</fullName>
    </alternativeName>
</protein>
<dbReference type="RefSeq" id="XP_025412013.1">
    <property type="nucleotide sequence ID" value="XM_025556228.1"/>
</dbReference>
<dbReference type="PANTHER" id="PTHR45989:SF1">
    <property type="entry name" value="TRANSLATION INITIATION FACTOR EIF-2B SUBUNIT GAMMA"/>
    <property type="match status" value="1"/>
</dbReference>
<dbReference type="CDD" id="cd04652">
    <property type="entry name" value="LbH_eIF2B_gamma_C"/>
    <property type="match status" value="1"/>
</dbReference>
<evidence type="ECO:0000256" key="8">
    <source>
        <dbReference type="ARBA" id="ARBA00045373"/>
    </source>
</evidence>
<feature type="domain" description="EIF2B subunit epsilon/gamma LbH" evidence="11">
    <location>
        <begin position="352"/>
        <end position="432"/>
    </location>
</feature>
<evidence type="ECO:0000256" key="6">
    <source>
        <dbReference type="ARBA" id="ARBA00044196"/>
    </source>
</evidence>
<dbReference type="SUPFAM" id="SSF53448">
    <property type="entry name" value="Nucleotide-diphospho-sugar transferases"/>
    <property type="match status" value="1"/>
</dbReference>
<dbReference type="GO" id="GO:0003743">
    <property type="term" value="F:translation initiation factor activity"/>
    <property type="evidence" value="ECO:0007669"/>
    <property type="project" value="UniProtKB-KW"/>
</dbReference>
<dbReference type="InterPro" id="IPR005835">
    <property type="entry name" value="NTP_transferase_dom"/>
</dbReference>
<evidence type="ECO:0000256" key="2">
    <source>
        <dbReference type="ARBA" id="ARBA00007878"/>
    </source>
</evidence>
<dbReference type="Proteomes" id="UP000694846">
    <property type="component" value="Unplaced"/>
</dbReference>
<feature type="domain" description="Nucleotidyl transferase" evidence="10">
    <location>
        <begin position="9"/>
        <end position="144"/>
    </location>
</feature>
<dbReference type="GO" id="GO:0005085">
    <property type="term" value="F:guanyl-nucleotide exchange factor activity"/>
    <property type="evidence" value="ECO:0007669"/>
    <property type="project" value="TreeGrafter"/>
</dbReference>
<evidence type="ECO:0000256" key="4">
    <source>
        <dbReference type="ARBA" id="ARBA00022540"/>
    </source>
</evidence>
<dbReference type="Pfam" id="PF25084">
    <property type="entry name" value="LbH_EIF2B"/>
    <property type="match status" value="1"/>
</dbReference>
<comment type="similarity">
    <text evidence="2">Belongs to the eIF-2B gamma/epsilon subunits family.</text>
</comment>
<dbReference type="InterPro" id="IPR029044">
    <property type="entry name" value="Nucleotide-diphossugar_trans"/>
</dbReference>
<dbReference type="CDD" id="cd04198">
    <property type="entry name" value="eIF-2B_gamma_N"/>
    <property type="match status" value="1"/>
</dbReference>
<dbReference type="InterPro" id="IPR056764">
    <property type="entry name" value="LbH_EIF2B3/5"/>
</dbReference>
<keyword evidence="3" id="KW-0963">Cytoplasm</keyword>
<comment type="function">
    <text evidence="8">Acts as a component of the translation initiation factor 2B (eIF2B) complex, which catalyzes the exchange of GDP for GTP on the eukaryotic initiation factor 2 (eIF2) complex gamma subunit. Its guanine nucleotide exchange factor activity is repressed when bound to eIF2 complex phosphorylated on the alpha subunit, thereby limiting the amount of methionyl-initiator methionine tRNA available to the ribosome and consequently global translation is repressed.</text>
</comment>
<reference evidence="13" key="1">
    <citation type="submission" date="2025-08" db="UniProtKB">
        <authorList>
            <consortium name="RefSeq"/>
        </authorList>
    </citation>
    <scope>IDENTIFICATION</scope>
    <source>
        <tissue evidence="13">Whole body</tissue>
    </source>
</reference>
<evidence type="ECO:0000256" key="3">
    <source>
        <dbReference type="ARBA" id="ARBA00022490"/>
    </source>
</evidence>